<dbReference type="KEGG" id="ter:Tery_1193"/>
<dbReference type="HOGENOM" id="CLU_2083849_0_0_3"/>
<gene>
    <name evidence="1" type="ordered locus">Tery_1193</name>
</gene>
<dbReference type="InterPro" id="IPR014964">
    <property type="entry name" value="DUF1830"/>
</dbReference>
<proteinExistence type="predicted"/>
<organism evidence="1">
    <name type="scientific">Trichodesmium erythraeum (strain IMS101)</name>
    <dbReference type="NCBI Taxonomy" id="203124"/>
    <lineage>
        <taxon>Bacteria</taxon>
        <taxon>Bacillati</taxon>
        <taxon>Cyanobacteriota</taxon>
        <taxon>Cyanophyceae</taxon>
        <taxon>Oscillatoriophycideae</taxon>
        <taxon>Oscillatoriales</taxon>
        <taxon>Microcoleaceae</taxon>
        <taxon>Trichodesmium</taxon>
    </lineage>
</organism>
<evidence type="ECO:0000313" key="1">
    <source>
        <dbReference type="EMBL" id="ABG50550.1"/>
    </source>
</evidence>
<dbReference type="eggNOG" id="ENOG50333FK">
    <property type="taxonomic scope" value="Bacteria"/>
</dbReference>
<dbReference type="Pfam" id="PF08865">
    <property type="entry name" value="DUF1830"/>
    <property type="match status" value="1"/>
</dbReference>
<dbReference type="STRING" id="203124.Tery_1193"/>
<dbReference type="AlphaFoldDB" id="Q116M4"/>
<accession>Q116M4</accession>
<reference evidence="1" key="1">
    <citation type="submission" date="2006-06" db="EMBL/GenBank/DDBJ databases">
        <title>Complete sequence of Trichodesmium erythraeum IMS101.</title>
        <authorList>
            <consortium name="US DOE Joint Genome Institute"/>
            <person name="Copeland A."/>
            <person name="Lucas S."/>
            <person name="Lapidus A."/>
            <person name="Barry K."/>
            <person name="Detter J.C."/>
            <person name="Glavina del Rio T."/>
            <person name="Hammon N."/>
            <person name="Israni S."/>
            <person name="Dalin E."/>
            <person name="Tice H."/>
            <person name="Pitluck S."/>
            <person name="Kiss H."/>
            <person name="Munk A.C."/>
            <person name="Brettin T."/>
            <person name="Bruce D."/>
            <person name="Han C."/>
            <person name="Tapia R."/>
            <person name="Gilna P."/>
            <person name="Schmutz J."/>
            <person name="Larimer F."/>
            <person name="Land M."/>
            <person name="Hauser L."/>
            <person name="Kyrpides N."/>
            <person name="Kim E."/>
            <person name="Richardson P."/>
        </authorList>
    </citation>
    <scope>NUCLEOTIDE SEQUENCE [LARGE SCALE GENOMIC DNA]</scope>
    <source>
        <strain evidence="1">IMS101</strain>
    </source>
</reference>
<sequence>MLAYNNSIGTLKDIRFSRVANWQQKLRGNLNIVTIALDRLPKQQSQKILCFYGNNTRKMQIARVSSVENKYWERTVFPGERFLFEATPEAELEIHQTQENGEIKSESFSCKGLKVDE</sequence>
<protein>
    <recommendedName>
        <fullName evidence="2">DUF1830 domain-containing protein</fullName>
    </recommendedName>
</protein>
<evidence type="ECO:0008006" key="2">
    <source>
        <dbReference type="Google" id="ProtNLM"/>
    </source>
</evidence>
<dbReference type="EMBL" id="CP000393">
    <property type="protein sequence ID" value="ABG50550.1"/>
    <property type="molecule type" value="Genomic_DNA"/>
</dbReference>
<name>Q116M4_TRIEI</name>